<dbReference type="Pfam" id="PF16457">
    <property type="entry name" value="PH_12"/>
    <property type="match status" value="1"/>
</dbReference>
<dbReference type="InterPro" id="IPR011993">
    <property type="entry name" value="PH-like_dom_sf"/>
</dbReference>
<dbReference type="Gene3D" id="2.30.29.30">
    <property type="entry name" value="Pleckstrin-homology domain (PH domain)/Phosphotyrosine-binding domain (PTB)"/>
    <property type="match status" value="1"/>
</dbReference>
<accession>A0A7R8WMU6</accession>
<dbReference type="GO" id="GO:0005886">
    <property type="term" value="C:plasma membrane"/>
    <property type="evidence" value="ECO:0007669"/>
    <property type="project" value="TreeGrafter"/>
</dbReference>
<dbReference type="InterPro" id="IPR002048">
    <property type="entry name" value="EF_hand_dom"/>
</dbReference>
<dbReference type="AlphaFoldDB" id="A0A7R8WMU6"/>
<protein>
    <submittedName>
        <fullName evidence="1">Uncharacterized protein</fullName>
    </submittedName>
</protein>
<dbReference type="InterPro" id="IPR011992">
    <property type="entry name" value="EF-hand-dom_pair"/>
</dbReference>
<dbReference type="OrthoDB" id="269822at2759"/>
<dbReference type="PROSITE" id="PS50222">
    <property type="entry name" value="EF_HAND_2"/>
    <property type="match status" value="1"/>
</dbReference>
<organism evidence="1">
    <name type="scientific">Cyprideis torosa</name>
    <dbReference type="NCBI Taxonomy" id="163714"/>
    <lineage>
        <taxon>Eukaryota</taxon>
        <taxon>Metazoa</taxon>
        <taxon>Ecdysozoa</taxon>
        <taxon>Arthropoda</taxon>
        <taxon>Crustacea</taxon>
        <taxon>Oligostraca</taxon>
        <taxon>Ostracoda</taxon>
        <taxon>Podocopa</taxon>
        <taxon>Podocopida</taxon>
        <taxon>Cytherocopina</taxon>
        <taxon>Cytheroidea</taxon>
        <taxon>Cytherideidae</taxon>
        <taxon>Cyprideis</taxon>
    </lineage>
</organism>
<evidence type="ECO:0000313" key="1">
    <source>
        <dbReference type="EMBL" id="CAD7233855.1"/>
    </source>
</evidence>
<sequence>MSHKSTGAGANGVEKETASRLTTDITSVLQQLQTGTHFFKVRSPTKWYRRKYHLDDKHQYISYDPSFKFFGKEADRRVDLTDVQEVREGWRTDVFNKLERLSRVEGSKKERLSEGSCFSLIIGRDGHTLDLVAGNQKLRDTWVTGLQYLIRKIHNEEREQKYERWLMKQFNAADMNKSGALTFEETVQLLRNMNVDLSREQIRGLFEAANQNRSAGRRDSGKQVLDANEFQKLYRFITNHPAV</sequence>
<dbReference type="SUPFAM" id="SSF50729">
    <property type="entry name" value="PH domain-like"/>
    <property type="match status" value="1"/>
</dbReference>
<dbReference type="InterPro" id="IPR001192">
    <property type="entry name" value="PI-PLC_fam"/>
</dbReference>
<reference evidence="1" key="1">
    <citation type="submission" date="2020-11" db="EMBL/GenBank/DDBJ databases">
        <authorList>
            <person name="Tran Van P."/>
        </authorList>
    </citation>
    <scope>NUCLEOTIDE SEQUENCE</scope>
</reference>
<dbReference type="PANTHER" id="PTHR10336:SF209">
    <property type="entry name" value="PHOSPHOINOSITIDE PHOSPHOLIPASE C"/>
    <property type="match status" value="1"/>
</dbReference>
<dbReference type="PANTHER" id="PTHR10336">
    <property type="entry name" value="PHOSPHOINOSITIDE-SPECIFIC PHOSPHOLIPASE C FAMILY PROTEIN"/>
    <property type="match status" value="1"/>
</dbReference>
<name>A0A7R8WMU6_9CRUS</name>
<proteinExistence type="predicted"/>
<dbReference type="SUPFAM" id="SSF47473">
    <property type="entry name" value="EF-hand"/>
    <property type="match status" value="1"/>
</dbReference>
<dbReference type="GO" id="GO:0004435">
    <property type="term" value="F:phosphatidylinositol-4,5-bisphosphate phospholipase C activity"/>
    <property type="evidence" value="ECO:0007669"/>
    <property type="project" value="TreeGrafter"/>
</dbReference>
<gene>
    <name evidence="1" type="ORF">CTOB1V02_LOCUS11674</name>
</gene>
<dbReference type="GO" id="GO:0035556">
    <property type="term" value="P:intracellular signal transduction"/>
    <property type="evidence" value="ECO:0007669"/>
    <property type="project" value="InterPro"/>
</dbReference>
<dbReference type="GO" id="GO:0005509">
    <property type="term" value="F:calcium ion binding"/>
    <property type="evidence" value="ECO:0007669"/>
    <property type="project" value="InterPro"/>
</dbReference>
<dbReference type="Gene3D" id="1.10.238.10">
    <property type="entry name" value="EF-hand"/>
    <property type="match status" value="1"/>
</dbReference>
<dbReference type="EMBL" id="OB667105">
    <property type="protein sequence ID" value="CAD7233855.1"/>
    <property type="molecule type" value="Genomic_DNA"/>
</dbReference>
<feature type="non-terminal residue" evidence="1">
    <location>
        <position position="243"/>
    </location>
</feature>
<dbReference type="PROSITE" id="PS50003">
    <property type="entry name" value="PH_DOMAIN"/>
    <property type="match status" value="1"/>
</dbReference>
<dbReference type="Pfam" id="PF13499">
    <property type="entry name" value="EF-hand_7"/>
    <property type="match status" value="1"/>
</dbReference>
<dbReference type="InterPro" id="IPR001849">
    <property type="entry name" value="PH_domain"/>
</dbReference>